<evidence type="ECO:0000313" key="3">
    <source>
        <dbReference type="EMBL" id="RGD77455.1"/>
    </source>
</evidence>
<feature type="domain" description="SseB protein C-terminal" evidence="2">
    <location>
        <begin position="154"/>
        <end position="252"/>
    </location>
</feature>
<dbReference type="InterPro" id="IPR027945">
    <property type="entry name" value="SseB_C"/>
</dbReference>
<dbReference type="RefSeq" id="WP_117445637.1">
    <property type="nucleotide sequence ID" value="NZ_JBFBOW010000008.1"/>
</dbReference>
<gene>
    <name evidence="3" type="ORF">DXC78_02845</name>
</gene>
<dbReference type="Pfam" id="PF14581">
    <property type="entry name" value="SseB_C"/>
    <property type="match status" value="1"/>
</dbReference>
<name>A0A3E3E6F3_9FIRM</name>
<evidence type="ECO:0000259" key="2">
    <source>
        <dbReference type="Pfam" id="PF14581"/>
    </source>
</evidence>
<sequence>MMNFVNREMQEALKNLRETDTPQNRNKVLELLITTQLFVPATWDKSPQLDEHGNMTFPPDTHFSILTIQTTDKQRFFPFFTSKEESEKWAGSKNGKMLLLTFDQYIPIVEMAQKDIAGIVVDPYGINTPFQTPFLLGLKEHPRHTGLKETQILKGEKVSLRTPKNVDDLKEILIKYGKEHANVRSIYFKERIVEDKPTHWFIIVDLEEEDPRYLQEMAHYCARCSHGKQFEFMFASMKLSQEIMEKNTPIYLKTDA</sequence>
<organism evidence="3 4">
    <name type="scientific">Faecalicoccus pleomorphus</name>
    <dbReference type="NCBI Taxonomy" id="1323"/>
    <lineage>
        <taxon>Bacteria</taxon>
        <taxon>Bacillati</taxon>
        <taxon>Bacillota</taxon>
        <taxon>Erysipelotrichia</taxon>
        <taxon>Erysipelotrichales</taxon>
        <taxon>Erysipelotrichaceae</taxon>
        <taxon>Faecalicoccus</taxon>
    </lineage>
</organism>
<comment type="caution">
    <text evidence="3">The sequence shown here is derived from an EMBL/GenBank/DDBJ whole genome shotgun (WGS) entry which is preliminary data.</text>
</comment>
<dbReference type="EMBL" id="QUSK01000005">
    <property type="protein sequence ID" value="RGD77455.1"/>
    <property type="molecule type" value="Genomic_DNA"/>
</dbReference>
<feature type="domain" description="SseB protein N-terminal" evidence="1">
    <location>
        <begin position="10"/>
        <end position="128"/>
    </location>
</feature>
<proteinExistence type="predicted"/>
<dbReference type="Proteomes" id="UP000260721">
    <property type="component" value="Unassembled WGS sequence"/>
</dbReference>
<dbReference type="Pfam" id="PF07179">
    <property type="entry name" value="SseB"/>
    <property type="match status" value="1"/>
</dbReference>
<dbReference type="InterPro" id="IPR009839">
    <property type="entry name" value="SseB_N"/>
</dbReference>
<reference evidence="3 4" key="1">
    <citation type="submission" date="2018-08" db="EMBL/GenBank/DDBJ databases">
        <title>A genome reference for cultivated species of the human gut microbiota.</title>
        <authorList>
            <person name="Zou Y."/>
            <person name="Xue W."/>
            <person name="Luo G."/>
        </authorList>
    </citation>
    <scope>NUCLEOTIDE SEQUENCE [LARGE SCALE GENOMIC DNA]</scope>
    <source>
        <strain evidence="3 4">TF08-11</strain>
    </source>
</reference>
<dbReference type="AlphaFoldDB" id="A0A3E3E6F3"/>
<evidence type="ECO:0000313" key="4">
    <source>
        <dbReference type="Proteomes" id="UP000260721"/>
    </source>
</evidence>
<accession>A0A3E3E6F3</accession>
<dbReference type="STRING" id="1123313.GCA_000420345_01507"/>
<evidence type="ECO:0000259" key="1">
    <source>
        <dbReference type="Pfam" id="PF07179"/>
    </source>
</evidence>
<protein>
    <submittedName>
        <fullName evidence="3">Enhanced serine sensitivity protein SseB</fullName>
    </submittedName>
</protein>